<proteinExistence type="predicted"/>
<dbReference type="Pfam" id="PF14318">
    <property type="entry name" value="Mononeg_mRNAcap"/>
    <property type="match status" value="1"/>
</dbReference>
<protein>
    <submittedName>
        <fullName evidence="3">Uncharacterized protein</fullName>
    </submittedName>
</protein>
<keyword evidence="4" id="KW-1185">Reference proteome</keyword>
<gene>
    <name evidence="3" type="ORF">WA026_019487</name>
</gene>
<dbReference type="InterPro" id="IPR026890">
    <property type="entry name" value="Mononeg_mRNAcap"/>
</dbReference>
<accession>A0AAW1UAS6</accession>
<dbReference type="Pfam" id="PF00946">
    <property type="entry name" value="Mononeg_RNA_pol"/>
    <property type="match status" value="2"/>
</dbReference>
<dbReference type="InterPro" id="IPR014023">
    <property type="entry name" value="Mononeg_RNA_pol_cat"/>
</dbReference>
<comment type="caution">
    <text evidence="3">The sequence shown here is derived from an EMBL/GenBank/DDBJ whole genome shotgun (WGS) entry which is preliminary data.</text>
</comment>
<dbReference type="GO" id="GO:0005524">
    <property type="term" value="F:ATP binding"/>
    <property type="evidence" value="ECO:0007669"/>
    <property type="project" value="InterPro"/>
</dbReference>
<evidence type="ECO:0000259" key="1">
    <source>
        <dbReference type="Pfam" id="PF00946"/>
    </source>
</evidence>
<feature type="domain" description="RdRp catalytic" evidence="1">
    <location>
        <begin position="341"/>
        <end position="407"/>
    </location>
</feature>
<feature type="domain" description="RdRp catalytic" evidence="1">
    <location>
        <begin position="8"/>
        <end position="326"/>
    </location>
</feature>
<evidence type="ECO:0000313" key="4">
    <source>
        <dbReference type="Proteomes" id="UP001431783"/>
    </source>
</evidence>
<name>A0AAW1UAS6_9CUCU</name>
<dbReference type="AlphaFoldDB" id="A0AAW1UAS6"/>
<dbReference type="GO" id="GO:0004482">
    <property type="term" value="F:mRNA 5'-cap (guanine-N7-)-methyltransferase activity"/>
    <property type="evidence" value="ECO:0007669"/>
    <property type="project" value="InterPro"/>
</dbReference>
<organism evidence="3 4">
    <name type="scientific">Henosepilachna vigintioctopunctata</name>
    <dbReference type="NCBI Taxonomy" id="420089"/>
    <lineage>
        <taxon>Eukaryota</taxon>
        <taxon>Metazoa</taxon>
        <taxon>Ecdysozoa</taxon>
        <taxon>Arthropoda</taxon>
        <taxon>Hexapoda</taxon>
        <taxon>Insecta</taxon>
        <taxon>Pterygota</taxon>
        <taxon>Neoptera</taxon>
        <taxon>Endopterygota</taxon>
        <taxon>Coleoptera</taxon>
        <taxon>Polyphaga</taxon>
        <taxon>Cucujiformia</taxon>
        <taxon>Coccinelloidea</taxon>
        <taxon>Coccinellidae</taxon>
        <taxon>Epilachninae</taxon>
        <taxon>Epilachnini</taxon>
        <taxon>Henosepilachna</taxon>
    </lineage>
</organism>
<evidence type="ECO:0000259" key="2">
    <source>
        <dbReference type="Pfam" id="PF14318"/>
    </source>
</evidence>
<dbReference type="GO" id="GO:0003968">
    <property type="term" value="F:RNA-directed RNA polymerase activity"/>
    <property type="evidence" value="ECO:0007669"/>
    <property type="project" value="InterPro"/>
</dbReference>
<feature type="domain" description="Mononegavirales mRNA-capping" evidence="2">
    <location>
        <begin position="448"/>
        <end position="636"/>
    </location>
</feature>
<evidence type="ECO:0000313" key="3">
    <source>
        <dbReference type="EMBL" id="KAK9877807.1"/>
    </source>
</evidence>
<reference evidence="3 4" key="1">
    <citation type="submission" date="2023-03" db="EMBL/GenBank/DDBJ databases">
        <title>Genome insight into feeding habits of ladybird beetles.</title>
        <authorList>
            <person name="Li H.-S."/>
            <person name="Huang Y.-H."/>
            <person name="Pang H."/>
        </authorList>
    </citation>
    <scope>NUCLEOTIDE SEQUENCE [LARGE SCALE GENOMIC DNA]</scope>
    <source>
        <strain evidence="3">SYSU_2023b</strain>
        <tissue evidence="3">Whole body</tissue>
    </source>
</reference>
<dbReference type="Proteomes" id="UP001431783">
    <property type="component" value="Unassembled WGS sequence"/>
</dbReference>
<sequence>MTRPVTTISDVHLTLEISGMWKCFGHPIIDMDKSVKSWISKGSALKEGLEKAGSRVENMFKLVFCRNYYKEKRTWPPVEYNDTTSTRVAKNISKDTWDECAKFPWLSKEFADIRLKQCLSFDMHIDISDLLADKSIIPCRSQWIHEYDKQVHRTMYGKFPSAVISYLEADEVSVEKIIKTIDSGFLPDEWKVIVAVAKEREQKRDAARWYAKMTPEMRLYQTSTESNLAKEIFPYLPHQTMTLNEEQLLRLLLRMTSPKRTSCSDEFRYIVIDFANWCTNHRHELTAPTFRQIDNLFGFRNIYFFTQLFPIQSLLLFQDRFCPPEQGPDGLPMEGIQDVVRNKVVKAMFEASVDDQKMKLIETLSSMEPLNPRLANEIYSLSNPGLQEKFVSKYANTRSIQRMACSTWVSELELLEWVKRTQLAVSERYRCIDPKENTSLEEVMTTPCTTVSSHKLRHQGWGRYLEGVTMPYQSEQSTVMRWEAVPEQWKECTILLHVDTTLTSLYRPPKGNRQPYFGSMTKMRARKAPLQTLEVGSMVSSLKQTLETMMWLKDSPDMVKLMNVLLKAKTHLDILSLNKYARQVYSGTISHRLDALSLRRGGMCNQTSNTPSHIKITSDTATRYAKQERTTQFVFNLCSSMQYL</sequence>
<dbReference type="EMBL" id="JARQZJ010000043">
    <property type="protein sequence ID" value="KAK9877807.1"/>
    <property type="molecule type" value="Genomic_DNA"/>
</dbReference>